<evidence type="ECO:0000313" key="2">
    <source>
        <dbReference type="Proteomes" id="UP001055811"/>
    </source>
</evidence>
<proteinExistence type="predicted"/>
<reference evidence="2" key="1">
    <citation type="journal article" date="2022" name="Mol. Ecol. Resour.">
        <title>The genomes of chicory, endive, great burdock and yacon provide insights into Asteraceae palaeo-polyploidization history and plant inulin production.</title>
        <authorList>
            <person name="Fan W."/>
            <person name="Wang S."/>
            <person name="Wang H."/>
            <person name="Wang A."/>
            <person name="Jiang F."/>
            <person name="Liu H."/>
            <person name="Zhao H."/>
            <person name="Xu D."/>
            <person name="Zhang Y."/>
        </authorList>
    </citation>
    <scope>NUCLEOTIDE SEQUENCE [LARGE SCALE GENOMIC DNA]</scope>
    <source>
        <strain evidence="2">cv. Punajuju</strain>
    </source>
</reference>
<evidence type="ECO:0000313" key="1">
    <source>
        <dbReference type="EMBL" id="KAI3750948.1"/>
    </source>
</evidence>
<keyword evidence="2" id="KW-1185">Reference proteome</keyword>
<name>A0ACB9DX97_CICIN</name>
<reference evidence="1 2" key="2">
    <citation type="journal article" date="2022" name="Mol. Ecol. Resour.">
        <title>The genomes of chicory, endive, great burdock and yacon provide insights into Asteraceae paleo-polyploidization history and plant inulin production.</title>
        <authorList>
            <person name="Fan W."/>
            <person name="Wang S."/>
            <person name="Wang H."/>
            <person name="Wang A."/>
            <person name="Jiang F."/>
            <person name="Liu H."/>
            <person name="Zhao H."/>
            <person name="Xu D."/>
            <person name="Zhang Y."/>
        </authorList>
    </citation>
    <scope>NUCLEOTIDE SEQUENCE [LARGE SCALE GENOMIC DNA]</scope>
    <source>
        <strain evidence="2">cv. Punajuju</strain>
        <tissue evidence="1">Leaves</tissue>
    </source>
</reference>
<dbReference type="Proteomes" id="UP001055811">
    <property type="component" value="Linkage Group LG04"/>
</dbReference>
<sequence>MVMGEGLTQANQIELASKFGLRVGYLGRGFAGVAMLRARNFKMLIKEDWPEGSERVNRVNKRTHVVVACVVNTPLVTKAWAIGASLFGPFGVSLRIYRNTHQGYIRNNNVQRIHLKFSSRLSDAAANHQKTQSRTLDFRIYKTPSSQLLNHTSLNRSLISSSCSRSRIRHLRTISLRSLIFLNCSLIL</sequence>
<organism evidence="1 2">
    <name type="scientific">Cichorium intybus</name>
    <name type="common">Chicory</name>
    <dbReference type="NCBI Taxonomy" id="13427"/>
    <lineage>
        <taxon>Eukaryota</taxon>
        <taxon>Viridiplantae</taxon>
        <taxon>Streptophyta</taxon>
        <taxon>Embryophyta</taxon>
        <taxon>Tracheophyta</taxon>
        <taxon>Spermatophyta</taxon>
        <taxon>Magnoliopsida</taxon>
        <taxon>eudicotyledons</taxon>
        <taxon>Gunneridae</taxon>
        <taxon>Pentapetalae</taxon>
        <taxon>asterids</taxon>
        <taxon>campanulids</taxon>
        <taxon>Asterales</taxon>
        <taxon>Asteraceae</taxon>
        <taxon>Cichorioideae</taxon>
        <taxon>Cichorieae</taxon>
        <taxon>Cichoriinae</taxon>
        <taxon>Cichorium</taxon>
    </lineage>
</organism>
<gene>
    <name evidence="1" type="ORF">L2E82_21886</name>
</gene>
<comment type="caution">
    <text evidence="1">The sequence shown here is derived from an EMBL/GenBank/DDBJ whole genome shotgun (WGS) entry which is preliminary data.</text>
</comment>
<protein>
    <submittedName>
        <fullName evidence="1">Uncharacterized protein</fullName>
    </submittedName>
</protein>
<accession>A0ACB9DX97</accession>
<dbReference type="EMBL" id="CM042012">
    <property type="protein sequence ID" value="KAI3750948.1"/>
    <property type="molecule type" value="Genomic_DNA"/>
</dbReference>